<dbReference type="HOGENOM" id="CLU_2082151_0_0_10"/>
<proteinExistence type="predicted"/>
<evidence type="ECO:0000313" key="3">
    <source>
        <dbReference type="Proteomes" id="UP000002774"/>
    </source>
</evidence>
<reference evidence="2" key="1">
    <citation type="submission" date="2011-09" db="EMBL/GenBank/DDBJ databases">
        <title>The permanent draft genome of Mucilaginibacter paludis DSM 18603.</title>
        <authorList>
            <consortium name="US DOE Joint Genome Institute (JGI-PGF)"/>
            <person name="Lucas S."/>
            <person name="Han J."/>
            <person name="Lapidus A."/>
            <person name="Bruce D."/>
            <person name="Goodwin L."/>
            <person name="Pitluck S."/>
            <person name="Peters L."/>
            <person name="Kyrpides N."/>
            <person name="Mavromatis K."/>
            <person name="Ivanova N."/>
            <person name="Mikhailova N."/>
            <person name="Held B."/>
            <person name="Detter J.C."/>
            <person name="Tapia R."/>
            <person name="Han C."/>
            <person name="Land M."/>
            <person name="Hauser L."/>
            <person name="Markowitz V."/>
            <person name="Cheng J.-F."/>
            <person name="Hugenholtz P."/>
            <person name="Woyke T."/>
            <person name="Wu D."/>
            <person name="Tindall B."/>
            <person name="Brambilla E."/>
            <person name="Klenk H.-P."/>
            <person name="Eisen J.A."/>
        </authorList>
    </citation>
    <scope>NUCLEOTIDE SEQUENCE [LARGE SCALE GENOMIC DNA]</scope>
    <source>
        <strain evidence="2">DSM 18603</strain>
    </source>
</reference>
<evidence type="ECO:0008006" key="4">
    <source>
        <dbReference type="Google" id="ProtNLM"/>
    </source>
</evidence>
<keyword evidence="1" id="KW-1133">Transmembrane helix</keyword>
<dbReference type="Proteomes" id="UP000002774">
    <property type="component" value="Chromosome"/>
</dbReference>
<accession>H1Y1E6</accession>
<feature type="transmembrane region" description="Helical" evidence="1">
    <location>
        <begin position="61"/>
        <end position="80"/>
    </location>
</feature>
<keyword evidence="1" id="KW-0812">Transmembrane</keyword>
<organism evidence="2 3">
    <name type="scientific">Mucilaginibacter paludis DSM 18603</name>
    <dbReference type="NCBI Taxonomy" id="714943"/>
    <lineage>
        <taxon>Bacteria</taxon>
        <taxon>Pseudomonadati</taxon>
        <taxon>Bacteroidota</taxon>
        <taxon>Sphingobacteriia</taxon>
        <taxon>Sphingobacteriales</taxon>
        <taxon>Sphingobacteriaceae</taxon>
        <taxon>Mucilaginibacter</taxon>
    </lineage>
</organism>
<feature type="transmembrane region" description="Helical" evidence="1">
    <location>
        <begin position="116"/>
        <end position="136"/>
    </location>
</feature>
<dbReference type="STRING" id="714943.Mucpa_6224"/>
<dbReference type="GO" id="GO:0004143">
    <property type="term" value="F:ATP-dependent diacylglycerol kinase activity"/>
    <property type="evidence" value="ECO:0007669"/>
    <property type="project" value="InterPro"/>
</dbReference>
<dbReference type="EMBL" id="CM001403">
    <property type="protein sequence ID" value="EHQ30280.1"/>
    <property type="molecule type" value="Genomic_DNA"/>
</dbReference>
<feature type="transmembrane region" description="Helical" evidence="1">
    <location>
        <begin position="180"/>
        <end position="198"/>
    </location>
</feature>
<evidence type="ECO:0000313" key="2">
    <source>
        <dbReference type="EMBL" id="EHQ30280.1"/>
    </source>
</evidence>
<keyword evidence="3" id="KW-1185">Reference proteome</keyword>
<dbReference type="eggNOG" id="COG0170">
    <property type="taxonomic scope" value="Bacteria"/>
</dbReference>
<dbReference type="PANTHER" id="PTHR31303:SF1">
    <property type="entry name" value="CTP-DEPENDENT DIACYLGLYCEROL KINASE 1"/>
    <property type="match status" value="1"/>
</dbReference>
<dbReference type="InterPro" id="IPR037997">
    <property type="entry name" value="Dgk1-like"/>
</dbReference>
<dbReference type="PANTHER" id="PTHR31303">
    <property type="entry name" value="CTP-DEPENDENT DIACYLGLYCEROL KINASE 1"/>
    <property type="match status" value="1"/>
</dbReference>
<feature type="transmembrane region" description="Helical" evidence="1">
    <location>
        <begin position="6"/>
        <end position="26"/>
    </location>
</feature>
<keyword evidence="1" id="KW-0472">Membrane</keyword>
<dbReference type="AlphaFoldDB" id="H1Y1E6"/>
<evidence type="ECO:0000256" key="1">
    <source>
        <dbReference type="SAM" id="Phobius"/>
    </source>
</evidence>
<protein>
    <recommendedName>
        <fullName evidence="4">Phosphatidate cytidylyltransferase</fullName>
    </recommendedName>
</protein>
<gene>
    <name evidence="2" type="ORF">Mucpa_6224</name>
</gene>
<feature type="transmembrane region" description="Helical" evidence="1">
    <location>
        <begin position="157"/>
        <end position="174"/>
    </location>
</feature>
<name>H1Y1E6_9SPHI</name>
<sequence length="224" mass="24819">MRENIINSLVLAGLFLALFAIGELLYHQTKMKADDTRKVIHIGTGLLTMLFPVMLQSHWFVLLLCASFGLILFTSLKFNLLKSINAIDRVSYGSLLYPVAVYACFCVYTCHNNNYLYFFLPVLTMAISDPVAAVFGKRWPYGKFYVLKDKKTLVGSLAFFLSACIVSVILFYFLPQGQYGFAPVCIVTLSSAAIATLAEAFSAKGFDNLTIPASVVFVLTLLDV</sequence>